<gene>
    <name evidence="2" type="ORF">SAMN05216186_12230</name>
</gene>
<accession>A0A1G9KF45</accession>
<dbReference type="STRING" id="137658.SAMN05216186_12230"/>
<evidence type="ECO:0000256" key="1">
    <source>
        <dbReference type="SAM" id="Phobius"/>
    </source>
</evidence>
<evidence type="ECO:0000313" key="3">
    <source>
        <dbReference type="Proteomes" id="UP000198706"/>
    </source>
</evidence>
<evidence type="ECO:0000313" key="2">
    <source>
        <dbReference type="EMBL" id="SDL48317.1"/>
    </source>
</evidence>
<keyword evidence="3" id="KW-1185">Reference proteome</keyword>
<dbReference type="Proteomes" id="UP000198706">
    <property type="component" value="Unassembled WGS sequence"/>
</dbReference>
<reference evidence="2 3" key="1">
    <citation type="submission" date="2016-10" db="EMBL/GenBank/DDBJ databases">
        <authorList>
            <person name="de Groot N.N."/>
        </authorList>
    </citation>
    <scope>NUCLEOTIDE SEQUENCE [LARGE SCALE GENOMIC DNA]</scope>
    <source>
        <strain evidence="2 3">JCM 21544</strain>
    </source>
</reference>
<keyword evidence="1" id="KW-0472">Membrane</keyword>
<keyword evidence="1" id="KW-0812">Transmembrane</keyword>
<name>A0A1G9KF45_9PSED</name>
<dbReference type="RefSeq" id="WP_084339071.1">
    <property type="nucleotide sequence ID" value="NZ_FNFD01000022.1"/>
</dbReference>
<organism evidence="2 3">
    <name type="scientific">Pseudomonas indica</name>
    <dbReference type="NCBI Taxonomy" id="137658"/>
    <lineage>
        <taxon>Bacteria</taxon>
        <taxon>Pseudomonadati</taxon>
        <taxon>Pseudomonadota</taxon>
        <taxon>Gammaproteobacteria</taxon>
        <taxon>Pseudomonadales</taxon>
        <taxon>Pseudomonadaceae</taxon>
        <taxon>Pseudomonas</taxon>
    </lineage>
</organism>
<dbReference type="EMBL" id="FNFD01000022">
    <property type="protein sequence ID" value="SDL48317.1"/>
    <property type="molecule type" value="Genomic_DNA"/>
</dbReference>
<dbReference type="Pfam" id="PF11739">
    <property type="entry name" value="YdbH-like"/>
    <property type="match status" value="1"/>
</dbReference>
<sequence length="854" mass="93158">MAGRRNWLRVTVVLAITLSVLALCVWYAWGRFLDAQGIDRLEWQGLRPSFGGLALAHLELERQDAQGSRLRLEAEGIALDWSRDEGLHLERLDARRLVLDWQPSSAVATATSAPFDPQSLGWLPRHTRIDELTVELPCAQGRCLLQGALELTHAGPRLPPIQLEAELQRTPEQRLRILINLEGTPDSPSLDARLLIGEAERLSLRSVLASEAGGRTWSGQLLLPALPEAPWLLEWLNEWVALPKKDLPTPPDALRLTADWQLRLPDGPLVPALLIDAEGQANLSAHLPVPWPLPGIGQIQGDLSATVHTGEGRWYPDKLDADLQLSAPSGDWLTAIPEALRPETLRLQARSAAVNDADALLPLDIDLRTTGPLALNAKGALNLATQSPWQVQFDKTRIGAKVARLSLEGIELRSLQTELLVSGQVDGQQLKLTLGESSRIAVGSAAEPNLRLERLDGELAGLRVEGVFSAQPLAWHIQGPLRLKAQRLEQEHLHAQGWQWQGEIDASQAGQRLEGVLLNDSGLSLNLTGQQASGVPLALDAELPEIFLRAGNPLAKTLADWPALLDLNSGRLSARAKLRLPSGSASETDLNLTLKGLAGIYDRTEISGLDGSLRLQLRQQRLHVDIPELSLRQANPGVPIGPLRGQGRYVATLAKPLEGKLDWQRAETGFLGGRVWLEAGSLDLAQPGARLPLKLQGLQLEQLFKAYPAEDLAGTGTLDGQLPLLIDPTGIRVEQGSLAAREPGGRLQLRSERIKALGRSNPAMQLVADALDDFHYNVLASGVSYDEQGRLLLALRLEGRNPALQEGRPIHFNVNLEENIPALLTSLQLTDRVSETIKQRVQESLRRGNTPTSP</sequence>
<proteinExistence type="predicted"/>
<protein>
    <submittedName>
        <fullName evidence="2">Dicarboxylate transport</fullName>
    </submittedName>
</protein>
<keyword evidence="1" id="KW-1133">Transmembrane helix</keyword>
<dbReference type="InterPro" id="IPR021730">
    <property type="entry name" value="YdbH"/>
</dbReference>
<dbReference type="AlphaFoldDB" id="A0A1G9KF45"/>
<feature type="transmembrane region" description="Helical" evidence="1">
    <location>
        <begin position="7"/>
        <end position="29"/>
    </location>
</feature>